<evidence type="ECO:0000313" key="2">
    <source>
        <dbReference type="EMBL" id="KAL3520951.1"/>
    </source>
</evidence>
<comment type="caution">
    <text evidence="2">The sequence shown here is derived from an EMBL/GenBank/DDBJ whole genome shotgun (WGS) entry which is preliminary data.</text>
</comment>
<feature type="compositionally biased region" description="Low complexity" evidence="1">
    <location>
        <begin position="19"/>
        <end position="35"/>
    </location>
</feature>
<accession>A0ABD2ZNG5</accession>
<evidence type="ECO:0000313" key="3">
    <source>
        <dbReference type="Proteomes" id="UP001630127"/>
    </source>
</evidence>
<name>A0ABD2ZNG5_9GENT</name>
<protein>
    <submittedName>
        <fullName evidence="2">Uncharacterized protein</fullName>
    </submittedName>
</protein>
<sequence>MDGSSFFQQHSFAQLSPDSYSSISSSSSEQFTSSSSSNFEEYQQSYLPLNVNDSQEMLLAGVMSEAGNHIKEEVYESLRRMEYDFKEGCSPVLVMKKRHSMNRKNALRKKMSKDLNVDLDDNNNNDNVLVFEDLGSDYLEELLGLSESITSSAP</sequence>
<reference evidence="2 3" key="1">
    <citation type="submission" date="2024-11" db="EMBL/GenBank/DDBJ databases">
        <title>A near-complete genome assembly of Cinchona calisaya.</title>
        <authorList>
            <person name="Lian D.C."/>
            <person name="Zhao X.W."/>
            <person name="Wei L."/>
        </authorList>
    </citation>
    <scope>NUCLEOTIDE SEQUENCE [LARGE SCALE GENOMIC DNA]</scope>
    <source>
        <tissue evidence="2">Nenye</tissue>
    </source>
</reference>
<keyword evidence="3" id="KW-1185">Reference proteome</keyword>
<dbReference type="EMBL" id="JBJUIK010000008">
    <property type="protein sequence ID" value="KAL3520951.1"/>
    <property type="molecule type" value="Genomic_DNA"/>
</dbReference>
<feature type="region of interest" description="Disordered" evidence="1">
    <location>
        <begin position="16"/>
        <end position="35"/>
    </location>
</feature>
<gene>
    <name evidence="2" type="ORF">ACH5RR_019100</name>
</gene>
<organism evidence="2 3">
    <name type="scientific">Cinchona calisaya</name>
    <dbReference type="NCBI Taxonomy" id="153742"/>
    <lineage>
        <taxon>Eukaryota</taxon>
        <taxon>Viridiplantae</taxon>
        <taxon>Streptophyta</taxon>
        <taxon>Embryophyta</taxon>
        <taxon>Tracheophyta</taxon>
        <taxon>Spermatophyta</taxon>
        <taxon>Magnoliopsida</taxon>
        <taxon>eudicotyledons</taxon>
        <taxon>Gunneridae</taxon>
        <taxon>Pentapetalae</taxon>
        <taxon>asterids</taxon>
        <taxon>lamiids</taxon>
        <taxon>Gentianales</taxon>
        <taxon>Rubiaceae</taxon>
        <taxon>Cinchonoideae</taxon>
        <taxon>Cinchoneae</taxon>
        <taxon>Cinchona</taxon>
    </lineage>
</organism>
<evidence type="ECO:0000256" key="1">
    <source>
        <dbReference type="SAM" id="MobiDB-lite"/>
    </source>
</evidence>
<proteinExistence type="predicted"/>
<dbReference type="AlphaFoldDB" id="A0ABD2ZNG5"/>
<dbReference type="Proteomes" id="UP001630127">
    <property type="component" value="Unassembled WGS sequence"/>
</dbReference>